<dbReference type="InterPro" id="IPR011604">
    <property type="entry name" value="PDDEXK-like_dom_sf"/>
</dbReference>
<dbReference type="NCBIfam" id="TIGR04256">
    <property type="entry name" value="GxxExxY"/>
    <property type="match status" value="1"/>
</dbReference>
<accession>A0A0B7IAP9</accession>
<protein>
    <recommendedName>
        <fullName evidence="3">GxxExxY protein</fullName>
    </recommendedName>
</protein>
<reference evidence="2" key="1">
    <citation type="submission" date="2015-01" db="EMBL/GenBank/DDBJ databases">
        <authorList>
            <person name="MANFREDI Pablo"/>
        </authorList>
    </citation>
    <scope>NUCLEOTIDE SEQUENCE [LARGE SCALE GENOMIC DNA]</scope>
    <source>
        <strain evidence="2">Cc11</strain>
    </source>
</reference>
<sequence length="137" mass="16029">MMITKTYLDSLTYEIIGSAIEVHKIMGSGLLESVYHQCMREELKIRGIDFLTEMRIPIIYKEKYLDIDFRCDLLVNQSIVVELKAVQELLPIHEAQLLTYMKLLKCPKGILINFNCSNIFKEGQKTFVNEYFSRLSR</sequence>
<organism evidence="1 2">
    <name type="scientific">Capnocytophaga canimorsus</name>
    <dbReference type="NCBI Taxonomy" id="28188"/>
    <lineage>
        <taxon>Bacteria</taxon>
        <taxon>Pseudomonadati</taxon>
        <taxon>Bacteroidota</taxon>
        <taxon>Flavobacteriia</taxon>
        <taxon>Flavobacteriales</taxon>
        <taxon>Flavobacteriaceae</taxon>
        <taxon>Capnocytophaga</taxon>
    </lineage>
</organism>
<dbReference type="InterPro" id="IPR026350">
    <property type="entry name" value="GxxExxY"/>
</dbReference>
<dbReference type="EMBL" id="CDOK01000031">
    <property type="protein sequence ID" value="CEN46973.1"/>
    <property type="molecule type" value="Genomic_DNA"/>
</dbReference>
<dbReference type="Gene3D" id="3.90.320.10">
    <property type="match status" value="1"/>
</dbReference>
<evidence type="ECO:0000313" key="1">
    <source>
        <dbReference type="EMBL" id="CEN46973.1"/>
    </source>
</evidence>
<evidence type="ECO:0008006" key="3">
    <source>
        <dbReference type="Google" id="ProtNLM"/>
    </source>
</evidence>
<evidence type="ECO:0000313" key="2">
    <source>
        <dbReference type="Proteomes" id="UP000039370"/>
    </source>
</evidence>
<dbReference type="Proteomes" id="UP000039370">
    <property type="component" value="Unassembled WGS sequence"/>
</dbReference>
<gene>
    <name evidence="1" type="ORF">CCAN11_1260006</name>
</gene>
<dbReference type="AlphaFoldDB" id="A0A0B7IAP9"/>
<name>A0A0B7IAP9_9FLAO</name>
<proteinExistence type="predicted"/>
<dbReference type="Pfam" id="PF13366">
    <property type="entry name" value="PDDEXK_3"/>
    <property type="match status" value="1"/>
</dbReference>